<dbReference type="FunFam" id="3.40.630.10:FF:000101">
    <property type="entry name" value="N-acetylated alpha-linked acidic dipeptidase like 1"/>
    <property type="match status" value="1"/>
</dbReference>
<keyword evidence="2" id="KW-1133">Transmembrane helix</keyword>
<protein>
    <recommendedName>
        <fullName evidence="8">Zn-dependent exopeptidase</fullName>
    </recommendedName>
</protein>
<evidence type="ECO:0000256" key="2">
    <source>
        <dbReference type="SAM" id="Phobius"/>
    </source>
</evidence>
<dbReference type="CDD" id="cd02121">
    <property type="entry name" value="PA_GCPII_like"/>
    <property type="match status" value="1"/>
</dbReference>
<evidence type="ECO:0000313" key="7">
    <source>
        <dbReference type="Proteomes" id="UP000054018"/>
    </source>
</evidence>
<feature type="domain" description="Peptidase M28" evidence="5">
    <location>
        <begin position="388"/>
        <end position="598"/>
    </location>
</feature>
<name>A0A0D0AB38_9AGAM</name>
<dbReference type="OrthoDB" id="5841748at2759"/>
<reference evidence="6 7" key="1">
    <citation type="submission" date="2014-04" db="EMBL/GenBank/DDBJ databases">
        <authorList>
            <consortium name="DOE Joint Genome Institute"/>
            <person name="Kuo A."/>
            <person name="Kohler A."/>
            <person name="Costa M.D."/>
            <person name="Nagy L.G."/>
            <person name="Floudas D."/>
            <person name="Copeland A."/>
            <person name="Barry K.W."/>
            <person name="Cichocki N."/>
            <person name="Veneault-Fourrey C."/>
            <person name="LaButti K."/>
            <person name="Lindquist E.A."/>
            <person name="Lipzen A."/>
            <person name="Lundell T."/>
            <person name="Morin E."/>
            <person name="Murat C."/>
            <person name="Sun H."/>
            <person name="Tunlid A."/>
            <person name="Henrissat B."/>
            <person name="Grigoriev I.V."/>
            <person name="Hibbett D.S."/>
            <person name="Martin F."/>
            <person name="Nordberg H.P."/>
            <person name="Cantor M.N."/>
            <person name="Hua S.X."/>
        </authorList>
    </citation>
    <scope>NUCLEOTIDE SEQUENCE [LARGE SCALE GENOMIC DNA]</scope>
    <source>
        <strain evidence="6 7">441</strain>
    </source>
</reference>
<evidence type="ECO:0000259" key="4">
    <source>
        <dbReference type="Pfam" id="PF04253"/>
    </source>
</evidence>
<dbReference type="STRING" id="765257.A0A0D0AB38"/>
<dbReference type="PANTHER" id="PTHR10404:SF46">
    <property type="entry name" value="VACUOLAR PROTEIN SORTING-ASSOCIATED PROTEIN 70"/>
    <property type="match status" value="1"/>
</dbReference>
<feature type="domain" description="Transferrin receptor-like dimerisation" evidence="4">
    <location>
        <begin position="767"/>
        <end position="849"/>
    </location>
</feature>
<dbReference type="Proteomes" id="UP000054018">
    <property type="component" value="Unassembled WGS sequence"/>
</dbReference>
<evidence type="ECO:0000259" key="5">
    <source>
        <dbReference type="Pfam" id="PF04389"/>
    </source>
</evidence>
<dbReference type="EMBL" id="KN833690">
    <property type="protein sequence ID" value="KIK29248.1"/>
    <property type="molecule type" value="Genomic_DNA"/>
</dbReference>
<organism evidence="6 7">
    <name type="scientific">Pisolithus microcarpus 441</name>
    <dbReference type="NCBI Taxonomy" id="765257"/>
    <lineage>
        <taxon>Eukaryota</taxon>
        <taxon>Fungi</taxon>
        <taxon>Dikarya</taxon>
        <taxon>Basidiomycota</taxon>
        <taxon>Agaricomycotina</taxon>
        <taxon>Agaricomycetes</taxon>
        <taxon>Agaricomycetidae</taxon>
        <taxon>Boletales</taxon>
        <taxon>Sclerodermatineae</taxon>
        <taxon>Pisolithaceae</taxon>
        <taxon>Pisolithus</taxon>
    </lineage>
</organism>
<dbReference type="InterPro" id="IPR007484">
    <property type="entry name" value="Peptidase_M28"/>
</dbReference>
<evidence type="ECO:0000313" key="6">
    <source>
        <dbReference type="EMBL" id="KIK29248.1"/>
    </source>
</evidence>
<dbReference type="Gene3D" id="3.50.30.30">
    <property type="match status" value="1"/>
</dbReference>
<dbReference type="GO" id="GO:0004180">
    <property type="term" value="F:carboxypeptidase activity"/>
    <property type="evidence" value="ECO:0007669"/>
    <property type="project" value="TreeGrafter"/>
</dbReference>
<evidence type="ECO:0008006" key="8">
    <source>
        <dbReference type="Google" id="ProtNLM"/>
    </source>
</evidence>
<dbReference type="InterPro" id="IPR036757">
    <property type="entry name" value="TFR-like_dimer_dom_sf"/>
</dbReference>
<comment type="similarity">
    <text evidence="1">Belongs to the peptidase M28 family. M28B subfamily.</text>
</comment>
<dbReference type="Gene3D" id="3.40.630.10">
    <property type="entry name" value="Zn peptidases"/>
    <property type="match status" value="1"/>
</dbReference>
<dbReference type="SUPFAM" id="SSF53187">
    <property type="entry name" value="Zn-dependent exopeptidases"/>
    <property type="match status" value="1"/>
</dbReference>
<dbReference type="InterPro" id="IPR046450">
    <property type="entry name" value="PA_dom_sf"/>
</dbReference>
<dbReference type="CDD" id="cd08022">
    <property type="entry name" value="M28_PSMA_like"/>
    <property type="match status" value="1"/>
</dbReference>
<dbReference type="InterPro" id="IPR003137">
    <property type="entry name" value="PA_domain"/>
</dbReference>
<dbReference type="SUPFAM" id="SSF47672">
    <property type="entry name" value="Transferrin receptor-like dimerisation domain"/>
    <property type="match status" value="1"/>
</dbReference>
<reference evidence="7" key="2">
    <citation type="submission" date="2015-01" db="EMBL/GenBank/DDBJ databases">
        <title>Evolutionary Origins and Diversification of the Mycorrhizal Mutualists.</title>
        <authorList>
            <consortium name="DOE Joint Genome Institute"/>
            <consortium name="Mycorrhizal Genomics Consortium"/>
            <person name="Kohler A."/>
            <person name="Kuo A."/>
            <person name="Nagy L.G."/>
            <person name="Floudas D."/>
            <person name="Copeland A."/>
            <person name="Barry K.W."/>
            <person name="Cichocki N."/>
            <person name="Veneault-Fourrey C."/>
            <person name="LaButti K."/>
            <person name="Lindquist E.A."/>
            <person name="Lipzen A."/>
            <person name="Lundell T."/>
            <person name="Morin E."/>
            <person name="Murat C."/>
            <person name="Riley R."/>
            <person name="Ohm R."/>
            <person name="Sun H."/>
            <person name="Tunlid A."/>
            <person name="Henrissat B."/>
            <person name="Grigoriev I.V."/>
            <person name="Hibbett D.S."/>
            <person name="Martin F."/>
        </authorList>
    </citation>
    <scope>NUCLEOTIDE SEQUENCE [LARGE SCALE GENOMIC DNA]</scope>
    <source>
        <strain evidence="7">441</strain>
    </source>
</reference>
<sequence length="850" mass="94080">MDAGETEKVGFNHDFEEPATAGRFFRFRRVLGVTAALLLLFSGIFVNRHSVYLRRDCKGGHERLRSGYNARIERTFLSIPSTASALNSSRHHATHPHLAGSTEDFQDAKDVLSFFQRELGISAPSKDPIFDAGTPESRQATLSTTSTLEHPSAWVDVYYPVLNIGITDGISLAILDSDNQPTWTADLLEDGNPGDETAAKYKHAIPPWHGMSAAGEATGQIVYANYGTKDDYDQLVEAGVNLTGKIVLARYGANYRGLKIQGAEQHGVAGVIMYNDPRDDGSVTVENGYLPYPDGPARNPTSIQRGSVTYLPGDPTTPGYPAYPNASRTEPCCLPTIPSIPLSWANAKVLFEQELGGIEEGRRFDGKVGHHLVRLTNDGDNKVTPIWNTMTAIPGHIKDEVVILGCHRDAWVTGGADPTSGTVSLLEVVRGLGALIQRGWQPLRTILIASWDAEEHGLVGSTEFGEDFSEWIQAHAVSYINVDTSASGSRWNVAGSPSLAHLIKRSAQDVPHPTQADKTLWDAQYDSGSYIGAQDAEFARMWTRHNQVMNDSTVSLRPLGSGSDYTVFLQRLGIASSDQGFDYTPTDASYHYHSIYDSLTWQERYGDPGFHRHVAVAKSLGLITLRLADSIVLPLNTTQHALELDSYVDTVEESAPDGDVLPKFDKLRRAISELQKSSLKLDVEKEEAEKEFRKAIRRITRRPGNYAIDRIGNWIKVFLGYPPKDISELGRHVDRKHVWDIVGDFEQRSATCRQRRRGPICNLIEAVARVRKVNQKLRLFEQGFLAEDGIKDREWYKHLGVAPGKYLGYGATTFPALFEAVIYDRNATLAKHETARLTKLIKALAKMLKA</sequence>
<evidence type="ECO:0000256" key="1">
    <source>
        <dbReference type="ARBA" id="ARBA00005634"/>
    </source>
</evidence>
<dbReference type="Gene3D" id="1.20.930.40">
    <property type="entry name" value="Transferrin receptor-like, dimerisation domain"/>
    <property type="match status" value="1"/>
</dbReference>
<keyword evidence="2" id="KW-0472">Membrane</keyword>
<feature type="domain" description="PA" evidence="3">
    <location>
        <begin position="218"/>
        <end position="293"/>
    </location>
</feature>
<accession>A0A0D0AB38</accession>
<dbReference type="AlphaFoldDB" id="A0A0D0AB38"/>
<dbReference type="SUPFAM" id="SSF52025">
    <property type="entry name" value="PA domain"/>
    <property type="match status" value="1"/>
</dbReference>
<dbReference type="Pfam" id="PF04253">
    <property type="entry name" value="TFR_dimer"/>
    <property type="match status" value="1"/>
</dbReference>
<evidence type="ECO:0000259" key="3">
    <source>
        <dbReference type="Pfam" id="PF02225"/>
    </source>
</evidence>
<dbReference type="Pfam" id="PF04389">
    <property type="entry name" value="Peptidase_M28"/>
    <property type="match status" value="1"/>
</dbReference>
<dbReference type="HOGENOM" id="CLU_005688_2_2_1"/>
<keyword evidence="7" id="KW-1185">Reference proteome</keyword>
<keyword evidence="2" id="KW-0812">Transmembrane</keyword>
<proteinExistence type="inferred from homology"/>
<dbReference type="InterPro" id="IPR039373">
    <property type="entry name" value="Peptidase_M28B"/>
</dbReference>
<dbReference type="PANTHER" id="PTHR10404">
    <property type="entry name" value="N-ACETYLATED-ALPHA-LINKED ACIDIC DIPEPTIDASE"/>
    <property type="match status" value="1"/>
</dbReference>
<feature type="transmembrane region" description="Helical" evidence="2">
    <location>
        <begin position="30"/>
        <end position="47"/>
    </location>
</feature>
<dbReference type="InterPro" id="IPR007365">
    <property type="entry name" value="TFR-like_dimer_dom"/>
</dbReference>
<gene>
    <name evidence="6" type="ORF">PISMIDRAFT_672677</name>
</gene>
<dbReference type="Pfam" id="PF02225">
    <property type="entry name" value="PA"/>
    <property type="match status" value="1"/>
</dbReference>